<evidence type="ECO:0000256" key="2">
    <source>
        <dbReference type="ARBA" id="ARBA00023315"/>
    </source>
</evidence>
<dbReference type="InterPro" id="IPR016181">
    <property type="entry name" value="Acyl_CoA_acyltransferase"/>
</dbReference>
<evidence type="ECO:0000313" key="5">
    <source>
        <dbReference type="Proteomes" id="UP000182840"/>
    </source>
</evidence>
<evidence type="ECO:0000313" key="4">
    <source>
        <dbReference type="EMBL" id="APH74770.1"/>
    </source>
</evidence>
<proteinExistence type="predicted"/>
<keyword evidence="5" id="KW-1185">Reference proteome</keyword>
<dbReference type="InterPro" id="IPR013653">
    <property type="entry name" value="GCN5-like_dom"/>
</dbReference>
<dbReference type="KEGG" id="meso:BSQ44_22680"/>
<sequence>MLDRPAWTALTTLHAHLAEGGDLARRYDPSIVPFAATLDDSPECLAALAALPAPGESMLFLQADPVALPANLTATLEADGVQMIAMDDLPAIEDPRIVQLGEADASDMLELATLTKPGPFTLKALRLGGFWGIRRDGRLVAMAGERMKQPGFTEISGVCTHPEARGNGYARLLSLFVAGRIAASGERPYLHAWASNAAAIRLYESLGFTLRRKMHVTMAVRTS</sequence>
<dbReference type="Pfam" id="PF08445">
    <property type="entry name" value="FR47"/>
    <property type="match status" value="1"/>
</dbReference>
<accession>A0A1L3SZG6</accession>
<evidence type="ECO:0000259" key="3">
    <source>
        <dbReference type="PROSITE" id="PS51186"/>
    </source>
</evidence>
<dbReference type="PANTHER" id="PTHR43420">
    <property type="entry name" value="ACETYLTRANSFERASE"/>
    <property type="match status" value="1"/>
</dbReference>
<dbReference type="GO" id="GO:0016747">
    <property type="term" value="F:acyltransferase activity, transferring groups other than amino-acyl groups"/>
    <property type="evidence" value="ECO:0007669"/>
    <property type="project" value="InterPro"/>
</dbReference>
<feature type="domain" description="N-acetyltransferase" evidence="3">
    <location>
        <begin position="95"/>
        <end position="223"/>
    </location>
</feature>
<reference evidence="5" key="1">
    <citation type="submission" date="2016-11" db="EMBL/GenBank/DDBJ databases">
        <title>Mesorhizobium oceanicum sp. nov., isolated from deep seawater in South China Sea.</title>
        <authorList>
            <person name="Fu G.-Y."/>
        </authorList>
    </citation>
    <scope>NUCLEOTIDE SEQUENCE [LARGE SCALE GENOMIC DNA]</scope>
    <source>
        <strain evidence="5">B7</strain>
    </source>
</reference>
<name>A0A1L3SZG6_9HYPH</name>
<dbReference type="InterPro" id="IPR000182">
    <property type="entry name" value="GNAT_dom"/>
</dbReference>
<dbReference type="AlphaFoldDB" id="A0A1L3SZG6"/>
<dbReference type="CDD" id="cd04301">
    <property type="entry name" value="NAT_SF"/>
    <property type="match status" value="1"/>
</dbReference>
<dbReference type="SUPFAM" id="SSF55729">
    <property type="entry name" value="Acyl-CoA N-acyltransferases (Nat)"/>
    <property type="match status" value="1"/>
</dbReference>
<dbReference type="EMBL" id="CP018171">
    <property type="protein sequence ID" value="APH74770.1"/>
    <property type="molecule type" value="Genomic_DNA"/>
</dbReference>
<organism evidence="4 5">
    <name type="scientific">Aquibium oceanicum</name>
    <dbReference type="NCBI Taxonomy" id="1670800"/>
    <lineage>
        <taxon>Bacteria</taxon>
        <taxon>Pseudomonadati</taxon>
        <taxon>Pseudomonadota</taxon>
        <taxon>Alphaproteobacteria</taxon>
        <taxon>Hyphomicrobiales</taxon>
        <taxon>Phyllobacteriaceae</taxon>
        <taxon>Aquibium</taxon>
    </lineage>
</organism>
<protein>
    <submittedName>
        <fullName evidence="4">GNAT family N-acetyltransferase</fullName>
    </submittedName>
</protein>
<dbReference type="Proteomes" id="UP000182840">
    <property type="component" value="Chromosome"/>
</dbReference>
<evidence type="ECO:0000256" key="1">
    <source>
        <dbReference type="ARBA" id="ARBA00022679"/>
    </source>
</evidence>
<dbReference type="PROSITE" id="PS51186">
    <property type="entry name" value="GNAT"/>
    <property type="match status" value="1"/>
</dbReference>
<dbReference type="InterPro" id="IPR050680">
    <property type="entry name" value="YpeA/RimI_acetyltransf"/>
</dbReference>
<keyword evidence="2" id="KW-0012">Acyltransferase</keyword>
<gene>
    <name evidence="4" type="ORF">BSQ44_22680</name>
</gene>
<dbReference type="Gene3D" id="3.40.630.30">
    <property type="match status" value="1"/>
</dbReference>
<dbReference type="STRING" id="1670800.BSQ44_22680"/>
<keyword evidence="1 4" id="KW-0808">Transferase</keyword>